<reference evidence="9" key="1">
    <citation type="journal article" date="2013" name="Science">
        <title>The Amborella genome and the evolution of flowering plants.</title>
        <authorList>
            <consortium name="Amborella Genome Project"/>
        </authorList>
    </citation>
    <scope>NUCLEOTIDE SEQUENCE [LARGE SCALE GENOMIC DNA]</scope>
</reference>
<evidence type="ECO:0000256" key="5">
    <source>
        <dbReference type="ARBA" id="ARBA00023295"/>
    </source>
</evidence>
<feature type="chain" id="PRO_5004808139" description="mannan endo-1,4-beta-mannosidase" evidence="6">
    <location>
        <begin position="26"/>
        <end position="200"/>
    </location>
</feature>
<comment type="catalytic activity">
    <reaction evidence="1">
        <text>Random hydrolysis of (1-&gt;4)-beta-D-mannosidic linkages in mannans, galactomannans and glucomannans.</text>
        <dbReference type="EC" id="3.2.1.78"/>
    </reaction>
</comment>
<protein>
    <recommendedName>
        <fullName evidence="3">mannan endo-1,4-beta-mannosidase</fullName>
        <ecNumber evidence="3">3.2.1.78</ecNumber>
    </recommendedName>
</protein>
<evidence type="ECO:0000256" key="2">
    <source>
        <dbReference type="ARBA" id="ARBA00005641"/>
    </source>
</evidence>
<evidence type="ECO:0000256" key="3">
    <source>
        <dbReference type="ARBA" id="ARBA00012706"/>
    </source>
</evidence>
<dbReference type="PROSITE" id="PS51257">
    <property type="entry name" value="PROKAR_LIPOPROTEIN"/>
    <property type="match status" value="1"/>
</dbReference>
<evidence type="ECO:0000256" key="4">
    <source>
        <dbReference type="ARBA" id="ARBA00022801"/>
    </source>
</evidence>
<dbReference type="EC" id="3.2.1.78" evidence="3"/>
<dbReference type="eggNOG" id="ENOG502QS4Q">
    <property type="taxonomic scope" value="Eukaryota"/>
</dbReference>
<dbReference type="Proteomes" id="UP000017836">
    <property type="component" value="Unassembled WGS sequence"/>
</dbReference>
<dbReference type="SUPFAM" id="SSF51445">
    <property type="entry name" value="(Trans)glycosidases"/>
    <property type="match status" value="1"/>
</dbReference>
<evidence type="ECO:0000259" key="7">
    <source>
        <dbReference type="Pfam" id="PF26410"/>
    </source>
</evidence>
<dbReference type="Gene3D" id="3.20.20.80">
    <property type="entry name" value="Glycosidases"/>
    <property type="match status" value="1"/>
</dbReference>
<proteinExistence type="inferred from homology"/>
<feature type="domain" description="Glycoside hydrolase family 5" evidence="7">
    <location>
        <begin position="41"/>
        <end position="171"/>
    </location>
</feature>
<evidence type="ECO:0000313" key="8">
    <source>
        <dbReference type="EMBL" id="ERN03170.1"/>
    </source>
</evidence>
<organism evidence="8 9">
    <name type="scientific">Amborella trichopoda</name>
    <dbReference type="NCBI Taxonomy" id="13333"/>
    <lineage>
        <taxon>Eukaryota</taxon>
        <taxon>Viridiplantae</taxon>
        <taxon>Streptophyta</taxon>
        <taxon>Embryophyta</taxon>
        <taxon>Tracheophyta</taxon>
        <taxon>Spermatophyta</taxon>
        <taxon>Magnoliopsida</taxon>
        <taxon>Amborellales</taxon>
        <taxon>Amborellaceae</taxon>
        <taxon>Amborella</taxon>
    </lineage>
</organism>
<feature type="signal peptide" evidence="6">
    <location>
        <begin position="1"/>
        <end position="25"/>
    </location>
</feature>
<dbReference type="InterPro" id="IPR001547">
    <property type="entry name" value="Glyco_hydro_5"/>
</dbReference>
<gene>
    <name evidence="8" type="ORF">AMTR_s00003p00124840</name>
</gene>
<dbReference type="PANTHER" id="PTHR31451:SF54">
    <property type="entry name" value="MANNAN ENDO-1,4-BETA-MANNOSIDASE 6"/>
    <property type="match status" value="1"/>
</dbReference>
<comment type="similarity">
    <text evidence="2">Belongs to the glycosyl hydrolase 5 (cellulase A) family.</text>
</comment>
<keyword evidence="5" id="KW-0326">Glycosidase</keyword>
<name>W1P881_AMBTC</name>
<dbReference type="PANTHER" id="PTHR31451">
    <property type="match status" value="1"/>
</dbReference>
<dbReference type="STRING" id="13333.W1P881"/>
<dbReference type="Pfam" id="PF26410">
    <property type="entry name" value="GH5_mannosidase"/>
    <property type="match status" value="1"/>
</dbReference>
<evidence type="ECO:0000256" key="1">
    <source>
        <dbReference type="ARBA" id="ARBA00001678"/>
    </source>
</evidence>
<evidence type="ECO:0000313" key="9">
    <source>
        <dbReference type="Proteomes" id="UP000017836"/>
    </source>
</evidence>
<dbReference type="OMA" id="ERRIMVW"/>
<keyword evidence="4" id="KW-0378">Hydrolase</keyword>
<evidence type="ECO:0000256" key="6">
    <source>
        <dbReference type="SAM" id="SignalP"/>
    </source>
</evidence>
<keyword evidence="6" id="KW-0732">Signal</keyword>
<dbReference type="HOGENOM" id="CLU_1367853_0_0_1"/>
<dbReference type="AlphaFoldDB" id="W1P881"/>
<accession>W1P881</accession>
<keyword evidence="9" id="KW-1185">Reference proteome</keyword>
<dbReference type="Gramene" id="ERN03170">
    <property type="protein sequence ID" value="ERN03170"/>
    <property type="gene ID" value="AMTR_s00003p00124840"/>
</dbReference>
<dbReference type="InterPro" id="IPR045053">
    <property type="entry name" value="MAN-like"/>
</dbReference>
<dbReference type="EMBL" id="KI394358">
    <property type="protein sequence ID" value="ERN03170.1"/>
    <property type="molecule type" value="Genomic_DNA"/>
</dbReference>
<dbReference type="InterPro" id="IPR017853">
    <property type="entry name" value="GH"/>
</dbReference>
<dbReference type="GO" id="GO:0016985">
    <property type="term" value="F:mannan endo-1,4-beta-mannosidase activity"/>
    <property type="evidence" value="ECO:0007669"/>
    <property type="project" value="UniProtKB-EC"/>
</dbReference>
<sequence>MDGWKGLHGMCFMAMSMMVVASCMGDGTHGMSPCGVDEWSMVKREGHLFSLNGSPFYVNGFNAYYFMLLGTDASTAPLVGKVLDEAARAGLSVGRTMAFNDGNGSDALQTSPGVYNENAFEALDRAIDEARKRKIRLILNLVNNWNDYGGKQQYVEWGREAGIQNLISNDSFFSHPTIKNYYKNHVKERTCSARPSGFSP</sequence>